<protein>
    <submittedName>
        <fullName evidence="2">Uncharacterized protein</fullName>
    </submittedName>
</protein>
<sequence>MTRTEPVPNLPDDRLCWLAVRDQVGRRAARPGAFGWLTALFAFRAGRSGRQAAGLAGDLRRDRTSGRLHEYAFAVDGAAETLTAEERAHLRATGEVPERFLAEVERLVAERRAKR</sequence>
<keyword evidence="3" id="KW-1185">Reference proteome</keyword>
<evidence type="ECO:0000313" key="1">
    <source>
        <dbReference type="EMBL" id="ROR42122.1"/>
    </source>
</evidence>
<dbReference type="EMBL" id="RKQG01000001">
    <property type="protein sequence ID" value="RPE32637.1"/>
    <property type="molecule type" value="Genomic_DNA"/>
</dbReference>
<dbReference type="AlphaFoldDB" id="A0A3N4RW59"/>
<dbReference type="RefSeq" id="WP_123552917.1">
    <property type="nucleotide sequence ID" value="NZ_JBEYIY010000002.1"/>
</dbReference>
<reference evidence="3 4" key="1">
    <citation type="submission" date="2018-11" db="EMBL/GenBank/DDBJ databases">
        <title>Sequencing the genomes of 1000 actinobacteria strains.</title>
        <authorList>
            <person name="Klenk H.-P."/>
        </authorList>
    </citation>
    <scope>NUCLEOTIDE SEQUENCE [LARGE SCALE GENOMIC DNA]</scope>
    <source>
        <strain evidence="1 4">DSM 44780</strain>
        <strain evidence="2 3">DSM 44781</strain>
    </source>
</reference>
<accession>A0A8G1UI31</accession>
<gene>
    <name evidence="2" type="ORF">EDD38_0904</name>
    <name evidence="1" type="ORF">EDD39_0237</name>
</gene>
<accession>A0A3N4RW59</accession>
<proteinExistence type="predicted"/>
<organism evidence="2 3">
    <name type="scientific">Kitasatospora cineracea</name>
    <dbReference type="NCBI Taxonomy" id="88074"/>
    <lineage>
        <taxon>Bacteria</taxon>
        <taxon>Bacillati</taxon>
        <taxon>Actinomycetota</taxon>
        <taxon>Actinomycetes</taxon>
        <taxon>Kitasatosporales</taxon>
        <taxon>Streptomycetaceae</taxon>
        <taxon>Kitasatospora</taxon>
    </lineage>
</organism>
<dbReference type="Proteomes" id="UP000267408">
    <property type="component" value="Unassembled WGS sequence"/>
</dbReference>
<dbReference type="OrthoDB" id="3480938at2"/>
<dbReference type="EMBL" id="RJVJ01000001">
    <property type="protein sequence ID" value="ROR42122.1"/>
    <property type="molecule type" value="Genomic_DNA"/>
</dbReference>
<evidence type="ECO:0000313" key="3">
    <source>
        <dbReference type="Proteomes" id="UP000266906"/>
    </source>
</evidence>
<evidence type="ECO:0000313" key="4">
    <source>
        <dbReference type="Proteomes" id="UP000267408"/>
    </source>
</evidence>
<name>A0A3N4RW59_9ACTN</name>
<dbReference type="Proteomes" id="UP000266906">
    <property type="component" value="Unassembled WGS sequence"/>
</dbReference>
<comment type="caution">
    <text evidence="2">The sequence shown here is derived from an EMBL/GenBank/DDBJ whole genome shotgun (WGS) entry which is preliminary data.</text>
</comment>
<evidence type="ECO:0000313" key="2">
    <source>
        <dbReference type="EMBL" id="RPE32637.1"/>
    </source>
</evidence>